<proteinExistence type="inferred from homology"/>
<dbReference type="SUPFAM" id="SSF51621">
    <property type="entry name" value="Phosphoenolpyruvate/pyruvate domain"/>
    <property type="match status" value="1"/>
</dbReference>
<gene>
    <name evidence="5" type="ORF">FHS89_000864</name>
</gene>
<dbReference type="GO" id="GO:0046872">
    <property type="term" value="F:metal ion binding"/>
    <property type="evidence" value="ECO:0007669"/>
    <property type="project" value="UniProtKB-KW"/>
</dbReference>
<dbReference type="InterPro" id="IPR050251">
    <property type="entry name" value="HpcH-HpaI_aldolase"/>
</dbReference>
<evidence type="ECO:0000313" key="6">
    <source>
        <dbReference type="Proteomes" id="UP000553766"/>
    </source>
</evidence>
<dbReference type="PANTHER" id="PTHR30502:SF0">
    <property type="entry name" value="PHOSPHOENOLPYRUVATE CARBOXYLASE FAMILY PROTEIN"/>
    <property type="match status" value="1"/>
</dbReference>
<sequence length="247" mass="25611">MGDTKFGCWLDLPSPAVAEIIGLSGFDFTVIDLEHGPMSMETATLCMMALKSTPTMPIIRVTEGTEGQIKRALDSGAAGVMVPRVETAEQAERMVQYFRYPPRGVRGAAQSVIRAAGYGKHAEQYTAEETERHMLALQIESVEGLANAEAIAAIDGVGMLFFGPADYAASCGLPITAPEVRDAAAEVARIAADYGLRSGTVLFPGATVAGLAESGLGYISVAGDAGALMASLDAALTGARDEVHGAG</sequence>
<protein>
    <submittedName>
        <fullName evidence="5">2-keto-3-deoxy-L-rhamnonate aldolase RhmA</fullName>
    </submittedName>
</protein>
<dbReference type="Pfam" id="PF03328">
    <property type="entry name" value="HpcH_HpaI"/>
    <property type="match status" value="1"/>
</dbReference>
<dbReference type="InterPro" id="IPR040442">
    <property type="entry name" value="Pyrv_kinase-like_dom_sf"/>
</dbReference>
<evidence type="ECO:0000256" key="1">
    <source>
        <dbReference type="ARBA" id="ARBA00005568"/>
    </source>
</evidence>
<dbReference type="Gene3D" id="3.20.20.60">
    <property type="entry name" value="Phosphoenolpyruvate-binding domains"/>
    <property type="match status" value="1"/>
</dbReference>
<organism evidence="5 6">
    <name type="scientific">Rubricella aquisinus</name>
    <dbReference type="NCBI Taxonomy" id="2028108"/>
    <lineage>
        <taxon>Bacteria</taxon>
        <taxon>Pseudomonadati</taxon>
        <taxon>Pseudomonadota</taxon>
        <taxon>Alphaproteobacteria</taxon>
        <taxon>Rhodobacterales</taxon>
        <taxon>Paracoccaceae</taxon>
        <taxon>Rubricella</taxon>
    </lineage>
</organism>
<keyword evidence="6" id="KW-1185">Reference proteome</keyword>
<feature type="domain" description="HpcH/HpaI aldolase/citrate lyase" evidence="4">
    <location>
        <begin position="5"/>
        <end position="224"/>
    </location>
</feature>
<keyword evidence="2" id="KW-0479">Metal-binding</keyword>
<dbReference type="PANTHER" id="PTHR30502">
    <property type="entry name" value="2-KETO-3-DEOXY-L-RHAMNONATE ALDOLASE"/>
    <property type="match status" value="1"/>
</dbReference>
<dbReference type="InterPro" id="IPR015813">
    <property type="entry name" value="Pyrv/PenolPyrv_kinase-like_dom"/>
</dbReference>
<dbReference type="AlphaFoldDB" id="A0A840WIA4"/>
<dbReference type="InterPro" id="IPR005000">
    <property type="entry name" value="Aldolase/citrate-lyase_domain"/>
</dbReference>
<dbReference type="RefSeq" id="WP_184008879.1">
    <property type="nucleotide sequence ID" value="NZ_JACIJS010000002.1"/>
</dbReference>
<comment type="similarity">
    <text evidence="1">Belongs to the HpcH/HpaI aldolase family.</text>
</comment>
<accession>A0A840WIA4</accession>
<dbReference type="GO" id="GO:0016832">
    <property type="term" value="F:aldehyde-lyase activity"/>
    <property type="evidence" value="ECO:0007669"/>
    <property type="project" value="TreeGrafter"/>
</dbReference>
<dbReference type="GO" id="GO:0005737">
    <property type="term" value="C:cytoplasm"/>
    <property type="evidence" value="ECO:0007669"/>
    <property type="project" value="TreeGrafter"/>
</dbReference>
<name>A0A840WIA4_9RHOB</name>
<reference evidence="5 6" key="1">
    <citation type="submission" date="2020-08" db="EMBL/GenBank/DDBJ databases">
        <title>Genomic Encyclopedia of Type Strains, Phase IV (KMG-IV): sequencing the most valuable type-strain genomes for metagenomic binning, comparative biology and taxonomic classification.</title>
        <authorList>
            <person name="Goeker M."/>
        </authorList>
    </citation>
    <scope>NUCLEOTIDE SEQUENCE [LARGE SCALE GENOMIC DNA]</scope>
    <source>
        <strain evidence="5 6">DSM 103377</strain>
    </source>
</reference>
<keyword evidence="3" id="KW-0456">Lyase</keyword>
<evidence type="ECO:0000313" key="5">
    <source>
        <dbReference type="EMBL" id="MBB5514858.1"/>
    </source>
</evidence>
<evidence type="ECO:0000256" key="2">
    <source>
        <dbReference type="ARBA" id="ARBA00022723"/>
    </source>
</evidence>
<evidence type="ECO:0000259" key="4">
    <source>
        <dbReference type="Pfam" id="PF03328"/>
    </source>
</evidence>
<evidence type="ECO:0000256" key="3">
    <source>
        <dbReference type="ARBA" id="ARBA00023239"/>
    </source>
</evidence>
<dbReference type="Proteomes" id="UP000553766">
    <property type="component" value="Unassembled WGS sequence"/>
</dbReference>
<comment type="caution">
    <text evidence="5">The sequence shown here is derived from an EMBL/GenBank/DDBJ whole genome shotgun (WGS) entry which is preliminary data.</text>
</comment>
<dbReference type="EMBL" id="JACIJS010000002">
    <property type="protein sequence ID" value="MBB5514858.1"/>
    <property type="molecule type" value="Genomic_DNA"/>
</dbReference>